<evidence type="ECO:0000256" key="1">
    <source>
        <dbReference type="SAM" id="MobiDB-lite"/>
    </source>
</evidence>
<dbReference type="GeneID" id="30190929"/>
<dbReference type="RefSeq" id="XP_019034584.1">
    <property type="nucleotide sequence ID" value="XM_019173879.1"/>
</dbReference>
<name>A0A1E3K038_9TREE</name>
<comment type="caution">
    <text evidence="2">The sequence shown here is derived from an EMBL/GenBank/DDBJ whole genome shotgun (WGS) entry which is preliminary data.</text>
</comment>
<feature type="region of interest" description="Disordered" evidence="1">
    <location>
        <begin position="151"/>
        <end position="198"/>
    </location>
</feature>
<proteinExistence type="predicted"/>
<evidence type="ECO:0000313" key="3">
    <source>
        <dbReference type="Proteomes" id="UP000094819"/>
    </source>
</evidence>
<dbReference type="AlphaFoldDB" id="A0A1E3K038"/>
<dbReference type="Proteomes" id="UP000094819">
    <property type="component" value="Unassembled WGS sequence"/>
</dbReference>
<evidence type="ECO:0000313" key="2">
    <source>
        <dbReference type="EMBL" id="ODO06484.1"/>
    </source>
</evidence>
<sequence length="198" mass="22756">MANNHTDLCLTAENSFLTPGWAAALSNDFLRTKFERLYSQDTQKRDGDSDLFIRYENLNIPKVRFRISGHYQSVDNIRIPIPDVVPMFPLPGTCGFDLIMGRLYLDSTHPLSIALQHCLISVEDVYNKRHHGLEAEGLVVRALEREGRDVESHLQGLDNVENKRVEEEEEEHVKEGGRDEDGDDDEEEDDEVWSWGWS</sequence>
<protein>
    <submittedName>
        <fullName evidence="2">Uncharacterized protein</fullName>
    </submittedName>
</protein>
<reference evidence="2 3" key="1">
    <citation type="submission" date="2016-06" db="EMBL/GenBank/DDBJ databases">
        <title>Evolution of pathogenesis and genome organization in the Tremellales.</title>
        <authorList>
            <person name="Cuomo C."/>
            <person name="Litvintseva A."/>
            <person name="Heitman J."/>
            <person name="Chen Y."/>
            <person name="Sun S."/>
            <person name="Springer D."/>
            <person name="Dromer F."/>
            <person name="Young S."/>
            <person name="Zeng Q."/>
            <person name="Chapman S."/>
            <person name="Gujja S."/>
            <person name="Saif S."/>
            <person name="Birren B."/>
        </authorList>
    </citation>
    <scope>NUCLEOTIDE SEQUENCE [LARGE SCALE GENOMIC DNA]</scope>
    <source>
        <strain evidence="2 3">CBS 7118</strain>
    </source>
</reference>
<organism evidence="2 3">
    <name type="scientific">Cryptococcus wingfieldii CBS 7118</name>
    <dbReference type="NCBI Taxonomy" id="1295528"/>
    <lineage>
        <taxon>Eukaryota</taxon>
        <taxon>Fungi</taxon>
        <taxon>Dikarya</taxon>
        <taxon>Basidiomycota</taxon>
        <taxon>Agaricomycotina</taxon>
        <taxon>Tremellomycetes</taxon>
        <taxon>Tremellales</taxon>
        <taxon>Cryptococcaceae</taxon>
        <taxon>Cryptococcus</taxon>
    </lineage>
</organism>
<gene>
    <name evidence="2" type="ORF">L198_01716</name>
</gene>
<keyword evidence="3" id="KW-1185">Reference proteome</keyword>
<dbReference type="EMBL" id="AWGH01000003">
    <property type="protein sequence ID" value="ODO06484.1"/>
    <property type="molecule type" value="Genomic_DNA"/>
</dbReference>
<accession>A0A1E3K038</accession>
<feature type="compositionally biased region" description="Acidic residues" evidence="1">
    <location>
        <begin position="180"/>
        <end position="192"/>
    </location>
</feature>
<feature type="compositionally biased region" description="Basic and acidic residues" evidence="1">
    <location>
        <begin position="160"/>
        <end position="179"/>
    </location>
</feature>